<organism evidence="1 2">
    <name type="scientific">Polaribacter aquimarinus</name>
    <dbReference type="NCBI Taxonomy" id="2100726"/>
    <lineage>
        <taxon>Bacteria</taxon>
        <taxon>Pseudomonadati</taxon>
        <taxon>Bacteroidota</taxon>
        <taxon>Flavobacteriia</taxon>
        <taxon>Flavobacteriales</taxon>
        <taxon>Flavobacteriaceae</taxon>
    </lineage>
</organism>
<proteinExistence type="predicted"/>
<reference evidence="1 2" key="1">
    <citation type="submission" date="2018-05" db="EMBL/GenBank/DDBJ databases">
        <title>Polaribacter aquimarinus sp. nov., isolated from sediment in a sediment of sea.</title>
        <authorList>
            <person name="Lu D."/>
        </authorList>
    </citation>
    <scope>NUCLEOTIDE SEQUENCE [LARGE SCALE GENOMIC DNA]</scope>
    <source>
        <strain evidence="1 2">ZY113</strain>
    </source>
</reference>
<dbReference type="OrthoDB" id="4272688at2"/>
<dbReference type="RefSeq" id="WP_109406066.1">
    <property type="nucleotide sequence ID" value="NZ_QFFG01000013.1"/>
</dbReference>
<dbReference type="AlphaFoldDB" id="A0A2U2J6S9"/>
<gene>
    <name evidence="1" type="ORF">DIS07_14910</name>
</gene>
<name>A0A2U2J6S9_9FLAO</name>
<comment type="caution">
    <text evidence="1">The sequence shown here is derived from an EMBL/GenBank/DDBJ whole genome shotgun (WGS) entry which is preliminary data.</text>
</comment>
<accession>A0A2U2J6S9</accession>
<keyword evidence="2" id="KW-1185">Reference proteome</keyword>
<protein>
    <submittedName>
        <fullName evidence="1">Uncharacterized protein</fullName>
    </submittedName>
</protein>
<sequence>MTKEYNQNIYKNLNSSTKLIDFNIISLNKDDLGLKFAQFKMTDSLGLTFLHKHFEIDNDEKLICKILNGKSITKPIKTSEIDFEIVPYLWKVEKNENVINWYPVEFVKINNKNDDAYKQYVEFITNNKFQEELGKILVGLNLQDIFGVSTRFRDVLIKNDDDILLEVTDLKNKTLEINPILNSENNPTSDMQTGWFFDVKGNNKMSLSCRNTCRHQGSHH</sequence>
<evidence type="ECO:0000313" key="1">
    <source>
        <dbReference type="EMBL" id="PWG04027.1"/>
    </source>
</evidence>
<evidence type="ECO:0000313" key="2">
    <source>
        <dbReference type="Proteomes" id="UP000245670"/>
    </source>
</evidence>
<dbReference type="Proteomes" id="UP000245670">
    <property type="component" value="Unassembled WGS sequence"/>
</dbReference>
<dbReference type="EMBL" id="QFFG01000013">
    <property type="protein sequence ID" value="PWG04027.1"/>
    <property type="molecule type" value="Genomic_DNA"/>
</dbReference>